<dbReference type="EMBL" id="JANUGU010000003">
    <property type="protein sequence ID" value="MCS0658938.1"/>
    <property type="molecule type" value="Genomic_DNA"/>
</dbReference>
<proteinExistence type="predicted"/>
<feature type="transmembrane region" description="Helical" evidence="1">
    <location>
        <begin position="137"/>
        <end position="156"/>
    </location>
</feature>
<evidence type="ECO:0000313" key="2">
    <source>
        <dbReference type="EMBL" id="MCS0658938.1"/>
    </source>
</evidence>
<keyword evidence="1" id="KW-0472">Membrane</keyword>
<evidence type="ECO:0000313" key="3">
    <source>
        <dbReference type="Proteomes" id="UP001204621"/>
    </source>
</evidence>
<keyword evidence="1" id="KW-0812">Transmembrane</keyword>
<dbReference type="Proteomes" id="UP001204621">
    <property type="component" value="Unassembled WGS sequence"/>
</dbReference>
<name>A0ABT2CY78_9BURK</name>
<feature type="transmembrane region" description="Helical" evidence="1">
    <location>
        <begin position="110"/>
        <end position="130"/>
    </location>
</feature>
<feature type="transmembrane region" description="Helical" evidence="1">
    <location>
        <begin position="263"/>
        <end position="282"/>
    </location>
</feature>
<evidence type="ECO:0000256" key="1">
    <source>
        <dbReference type="SAM" id="Phobius"/>
    </source>
</evidence>
<evidence type="ECO:0008006" key="4">
    <source>
        <dbReference type="Google" id="ProtNLM"/>
    </source>
</evidence>
<feature type="transmembrane region" description="Helical" evidence="1">
    <location>
        <begin position="24"/>
        <end position="46"/>
    </location>
</feature>
<keyword evidence="3" id="KW-1185">Reference proteome</keyword>
<reference evidence="2 3" key="1">
    <citation type="submission" date="2022-08" db="EMBL/GenBank/DDBJ databases">
        <title>Reclassification of Massilia species as members of the genera Telluria, Duganella, Pseudoduganella, Mokoshia gen. nov. and Zemynaea gen. nov. using orthogonal and non-orthogonal genome-based approaches.</title>
        <authorList>
            <person name="Bowman J.P."/>
        </authorList>
    </citation>
    <scope>NUCLEOTIDE SEQUENCE [LARGE SCALE GENOMIC DNA]</scope>
    <source>
        <strain evidence="2 3">JCM 31606</strain>
    </source>
</reference>
<organism evidence="2 3">
    <name type="scientific">Massilia terrae</name>
    <dbReference type="NCBI Taxonomy" id="1811224"/>
    <lineage>
        <taxon>Bacteria</taxon>
        <taxon>Pseudomonadati</taxon>
        <taxon>Pseudomonadota</taxon>
        <taxon>Betaproteobacteria</taxon>
        <taxon>Burkholderiales</taxon>
        <taxon>Oxalobacteraceae</taxon>
        <taxon>Telluria group</taxon>
        <taxon>Massilia</taxon>
    </lineage>
</organism>
<feature type="transmembrane region" description="Helical" evidence="1">
    <location>
        <begin position="67"/>
        <end position="90"/>
    </location>
</feature>
<sequence>MNLNALKGILILLVILDHNDFSRLLIAGFLYGFGFHVMGFMTVPFLKPAPKLDRAFLDYAFRLYWPFVVLVTLTALAVLATTPVTAPVQLRLWALSLYSGNSAVLKDTTHMALLWFLPSFVSMVALRAAIDSAGAMARAGAIGLLCVLHLFIGQYAAQVQDWLPLGLLPALYVIPLGYLGVWLQRRLLARVPAIPALLLAAAVFAAVKYVQVRAHFYNEVGFAEVADWRQPYALFINDAECVTGVLMLFQVCRLRIAAVFDAFGRYSIQIYLFHAFIALGVYKAVLRFAPDAPAAVQLGVSLGATALLTLALARWMAAQPLAQRFIFPRNPQALAGAGRRPAAAHLT</sequence>
<protein>
    <recommendedName>
        <fullName evidence="4">Acyltransferase</fullName>
    </recommendedName>
</protein>
<accession>A0ABT2CY78</accession>
<feature type="transmembrane region" description="Helical" evidence="1">
    <location>
        <begin position="193"/>
        <end position="212"/>
    </location>
</feature>
<feature type="transmembrane region" description="Helical" evidence="1">
    <location>
        <begin position="294"/>
        <end position="317"/>
    </location>
</feature>
<feature type="transmembrane region" description="Helical" evidence="1">
    <location>
        <begin position="162"/>
        <end position="181"/>
    </location>
</feature>
<dbReference type="RefSeq" id="WP_258812123.1">
    <property type="nucleotide sequence ID" value="NZ_JANUGU010000003.1"/>
</dbReference>
<keyword evidence="1" id="KW-1133">Transmembrane helix</keyword>
<comment type="caution">
    <text evidence="2">The sequence shown here is derived from an EMBL/GenBank/DDBJ whole genome shotgun (WGS) entry which is preliminary data.</text>
</comment>
<gene>
    <name evidence="2" type="ORF">NX778_12775</name>
</gene>